<protein>
    <submittedName>
        <fullName evidence="1">Uncharacterized protein</fullName>
    </submittedName>
</protein>
<evidence type="ECO:0000313" key="1">
    <source>
        <dbReference type="EnsemblPlants" id="AVESA.00010b.r2.3DG0540490.1.CDS"/>
    </source>
</evidence>
<organism evidence="1 2">
    <name type="scientific">Avena sativa</name>
    <name type="common">Oat</name>
    <dbReference type="NCBI Taxonomy" id="4498"/>
    <lineage>
        <taxon>Eukaryota</taxon>
        <taxon>Viridiplantae</taxon>
        <taxon>Streptophyta</taxon>
        <taxon>Embryophyta</taxon>
        <taxon>Tracheophyta</taxon>
        <taxon>Spermatophyta</taxon>
        <taxon>Magnoliopsida</taxon>
        <taxon>Liliopsida</taxon>
        <taxon>Poales</taxon>
        <taxon>Poaceae</taxon>
        <taxon>BOP clade</taxon>
        <taxon>Pooideae</taxon>
        <taxon>Poodae</taxon>
        <taxon>Poeae</taxon>
        <taxon>Poeae Chloroplast Group 1 (Aveneae type)</taxon>
        <taxon>Aveninae</taxon>
        <taxon>Avena</taxon>
    </lineage>
</organism>
<dbReference type="Proteomes" id="UP001732700">
    <property type="component" value="Chromosome 3D"/>
</dbReference>
<sequence length="336" mass="36284">MGKKPGNAGPSSAHRSTKQVVSLREETSGKTQADAASLLRVQHLQRLAAWVSGDAAVGTIGALLGHRLSRDAEAAGIPIGASTFLCQRCESVLQPGFNCTIRIKNNRKKAKRRKKSNSGQNCVVYACHFCGDQNLIRGSGKGIVKGLLSSRKSDITNIMDNKHSNGPKSDLPEDSKIEKGAVFPTMDCHELAAATVQEDISLKTEVESATHDKCMNEIKPVSDITSQEEFPVGSNFVTPQKNKLGTVPKGSAEPLKTRSTLNNKGQGCVSVAGKAPRSYSKSASKTNSAPSDSTQPTGSSRKRTRKGWTTLKQIAEKDELERKEKMDNFVIPFFMQ</sequence>
<dbReference type="EnsemblPlants" id="AVESA.00010b.r2.3DG0540490.1">
    <property type="protein sequence ID" value="AVESA.00010b.r2.3DG0540490.1.CDS"/>
    <property type="gene ID" value="AVESA.00010b.r2.3DG0540490"/>
</dbReference>
<name>A0ACD5VZP3_AVESA</name>
<proteinExistence type="predicted"/>
<accession>A0ACD5VZP3</accession>
<reference evidence="1" key="1">
    <citation type="submission" date="2021-05" db="EMBL/GenBank/DDBJ databases">
        <authorList>
            <person name="Scholz U."/>
            <person name="Mascher M."/>
            <person name="Fiebig A."/>
        </authorList>
    </citation>
    <scope>NUCLEOTIDE SEQUENCE [LARGE SCALE GENOMIC DNA]</scope>
</reference>
<evidence type="ECO:0000313" key="2">
    <source>
        <dbReference type="Proteomes" id="UP001732700"/>
    </source>
</evidence>
<reference evidence="1" key="2">
    <citation type="submission" date="2025-09" db="UniProtKB">
        <authorList>
            <consortium name="EnsemblPlants"/>
        </authorList>
    </citation>
    <scope>IDENTIFICATION</scope>
</reference>
<keyword evidence="2" id="KW-1185">Reference proteome</keyword>